<accession>A0ABX1J463</accession>
<name>A0ABX1J463_9PSEU</name>
<organism evidence="1 2">
    <name type="scientific">Amycolatopsis acididurans</name>
    <dbReference type="NCBI Taxonomy" id="2724524"/>
    <lineage>
        <taxon>Bacteria</taxon>
        <taxon>Bacillati</taxon>
        <taxon>Actinomycetota</taxon>
        <taxon>Actinomycetes</taxon>
        <taxon>Pseudonocardiales</taxon>
        <taxon>Pseudonocardiaceae</taxon>
        <taxon>Amycolatopsis</taxon>
    </lineage>
</organism>
<protein>
    <recommendedName>
        <fullName evidence="3">Flavin reductase</fullName>
    </recommendedName>
</protein>
<keyword evidence="2" id="KW-1185">Reference proteome</keyword>
<evidence type="ECO:0008006" key="3">
    <source>
        <dbReference type="Google" id="ProtNLM"/>
    </source>
</evidence>
<dbReference type="RefSeq" id="WP_168516625.1">
    <property type="nucleotide sequence ID" value="NZ_JAAXLS010000010.1"/>
</dbReference>
<sequence>MAEVVDQAARHLPPPGQPYLCPCCSTDPWPCREFDDAARRLMAAGLRLAEFVPSELHQRLWPQQRRHPDE</sequence>
<evidence type="ECO:0000313" key="1">
    <source>
        <dbReference type="EMBL" id="NKQ54576.1"/>
    </source>
</evidence>
<gene>
    <name evidence="1" type="ORF">HFP15_16975</name>
</gene>
<dbReference type="EMBL" id="JAAXLS010000010">
    <property type="protein sequence ID" value="NKQ54576.1"/>
    <property type="molecule type" value="Genomic_DNA"/>
</dbReference>
<dbReference type="Proteomes" id="UP000715441">
    <property type="component" value="Unassembled WGS sequence"/>
</dbReference>
<evidence type="ECO:0000313" key="2">
    <source>
        <dbReference type="Proteomes" id="UP000715441"/>
    </source>
</evidence>
<reference evidence="1 2" key="1">
    <citation type="submission" date="2020-04" db="EMBL/GenBank/DDBJ databases">
        <title>Novel species.</title>
        <authorList>
            <person name="Teo W.F.A."/>
            <person name="Lipun K."/>
            <person name="Srisuk N."/>
            <person name="Duangmal K."/>
        </authorList>
    </citation>
    <scope>NUCLEOTIDE SEQUENCE [LARGE SCALE GENOMIC DNA]</scope>
    <source>
        <strain evidence="1 2">K13G38</strain>
    </source>
</reference>
<proteinExistence type="predicted"/>
<comment type="caution">
    <text evidence="1">The sequence shown here is derived from an EMBL/GenBank/DDBJ whole genome shotgun (WGS) entry which is preliminary data.</text>
</comment>